<name>A0A0G0TQH5_9BACT</name>
<dbReference type="EMBL" id="LBZW01000014">
    <property type="protein sequence ID" value="KKR79233.1"/>
    <property type="molecule type" value="Genomic_DNA"/>
</dbReference>
<dbReference type="Pfam" id="PF01050">
    <property type="entry name" value="MannoseP_isomer"/>
    <property type="match status" value="1"/>
</dbReference>
<dbReference type="GO" id="GO:0016853">
    <property type="term" value="F:isomerase activity"/>
    <property type="evidence" value="ECO:0007669"/>
    <property type="project" value="UniProtKB-KW"/>
</dbReference>
<comment type="caution">
    <text evidence="2">The sequence shown here is derived from an EMBL/GenBank/DDBJ whole genome shotgun (WGS) entry which is preliminary data.</text>
</comment>
<dbReference type="GO" id="GO:0004475">
    <property type="term" value="F:mannose-1-phosphate guanylyltransferase (GTP) activity"/>
    <property type="evidence" value="ECO:0007669"/>
    <property type="project" value="TreeGrafter"/>
</dbReference>
<dbReference type="InterPro" id="IPR014710">
    <property type="entry name" value="RmlC-like_jellyroll"/>
</dbReference>
<dbReference type="InterPro" id="IPR051161">
    <property type="entry name" value="Mannose-6P_isomerase_type2"/>
</dbReference>
<accession>A0A0G0TQH5</accession>
<sequence length="115" mass="13226">MELDIYEEKHPWGGFRQFTHNENTTVKILTVLKDEAFSLQSHTKRSEFWKVIKGSGIIEIDGIKFVAREGDEFNIKIGEKHRIYGGNTGVSVLEISTGEFDEGDIVRYEDKYGRV</sequence>
<organism evidence="2 3">
    <name type="scientific">Candidatus Nomurabacteria bacterium GW2011_GWA2_40_9</name>
    <dbReference type="NCBI Taxonomy" id="1618734"/>
    <lineage>
        <taxon>Bacteria</taxon>
        <taxon>Candidatus Nomuraibacteriota</taxon>
    </lineage>
</organism>
<gene>
    <name evidence="2" type="ORF">UU24_C0014G0005</name>
</gene>
<feature type="domain" description="Mannose-6-phosphate isomerase type II C-terminal" evidence="1">
    <location>
        <begin position="10"/>
        <end position="110"/>
    </location>
</feature>
<proteinExistence type="predicted"/>
<dbReference type="GO" id="GO:0005976">
    <property type="term" value="P:polysaccharide metabolic process"/>
    <property type="evidence" value="ECO:0007669"/>
    <property type="project" value="InterPro"/>
</dbReference>
<dbReference type="AlphaFoldDB" id="A0A0G0TQH5"/>
<dbReference type="GO" id="GO:0009298">
    <property type="term" value="P:GDP-mannose biosynthetic process"/>
    <property type="evidence" value="ECO:0007669"/>
    <property type="project" value="TreeGrafter"/>
</dbReference>
<evidence type="ECO:0000313" key="3">
    <source>
        <dbReference type="Proteomes" id="UP000034749"/>
    </source>
</evidence>
<keyword evidence="2" id="KW-0413">Isomerase</keyword>
<evidence type="ECO:0000313" key="2">
    <source>
        <dbReference type="EMBL" id="KKR79233.1"/>
    </source>
</evidence>
<dbReference type="Gene3D" id="2.60.120.10">
    <property type="entry name" value="Jelly Rolls"/>
    <property type="match status" value="1"/>
</dbReference>
<dbReference type="CDD" id="cd02213">
    <property type="entry name" value="cupin_PMI_typeII_C"/>
    <property type="match status" value="1"/>
</dbReference>
<dbReference type="PANTHER" id="PTHR46390">
    <property type="entry name" value="MANNOSE-1-PHOSPHATE GUANYLYLTRANSFERASE"/>
    <property type="match status" value="1"/>
</dbReference>
<dbReference type="PANTHER" id="PTHR46390:SF1">
    <property type="entry name" value="MANNOSE-1-PHOSPHATE GUANYLYLTRANSFERASE"/>
    <property type="match status" value="1"/>
</dbReference>
<dbReference type="SUPFAM" id="SSF51182">
    <property type="entry name" value="RmlC-like cupins"/>
    <property type="match status" value="1"/>
</dbReference>
<dbReference type="InterPro" id="IPR011051">
    <property type="entry name" value="RmlC_Cupin_sf"/>
</dbReference>
<evidence type="ECO:0000259" key="1">
    <source>
        <dbReference type="Pfam" id="PF01050"/>
    </source>
</evidence>
<dbReference type="Proteomes" id="UP000034749">
    <property type="component" value="Unassembled WGS sequence"/>
</dbReference>
<protein>
    <submittedName>
        <fullName evidence="2">Mannose-6-phosphate isomerase, type II</fullName>
    </submittedName>
</protein>
<reference evidence="2 3" key="1">
    <citation type="journal article" date="2015" name="Nature">
        <title>rRNA introns, odd ribosomes, and small enigmatic genomes across a large radiation of phyla.</title>
        <authorList>
            <person name="Brown C.T."/>
            <person name="Hug L.A."/>
            <person name="Thomas B.C."/>
            <person name="Sharon I."/>
            <person name="Castelle C.J."/>
            <person name="Singh A."/>
            <person name="Wilkins M.J."/>
            <person name="Williams K.H."/>
            <person name="Banfield J.F."/>
        </authorList>
    </citation>
    <scope>NUCLEOTIDE SEQUENCE [LARGE SCALE GENOMIC DNA]</scope>
</reference>
<dbReference type="InterPro" id="IPR001538">
    <property type="entry name" value="Man6P_isomerase-2_C"/>
</dbReference>